<dbReference type="InterPro" id="IPR050218">
    <property type="entry name" value="LptD"/>
</dbReference>
<dbReference type="GO" id="GO:0043165">
    <property type="term" value="P:Gram-negative-bacterium-type cell outer membrane assembly"/>
    <property type="evidence" value="ECO:0007669"/>
    <property type="project" value="InterPro"/>
</dbReference>
<dbReference type="Gene3D" id="2.60.450.10">
    <property type="entry name" value="Lipopolysaccharide (LPS) transport protein A like domain"/>
    <property type="match status" value="1"/>
</dbReference>
<dbReference type="Proteomes" id="UP000316562">
    <property type="component" value="Unassembled WGS sequence"/>
</dbReference>
<dbReference type="GO" id="GO:0009279">
    <property type="term" value="C:cell outer membrane"/>
    <property type="evidence" value="ECO:0007669"/>
    <property type="project" value="InterPro"/>
</dbReference>
<dbReference type="EMBL" id="SGBC01000001">
    <property type="protein sequence ID" value="RZD17006.1"/>
    <property type="molecule type" value="Genomic_DNA"/>
</dbReference>
<dbReference type="PANTHER" id="PTHR30189:SF1">
    <property type="entry name" value="LPS-ASSEMBLY PROTEIN LPTD"/>
    <property type="match status" value="1"/>
</dbReference>
<dbReference type="GO" id="GO:0015920">
    <property type="term" value="P:lipopolysaccharide transport"/>
    <property type="evidence" value="ECO:0007669"/>
    <property type="project" value="InterPro"/>
</dbReference>
<gene>
    <name evidence="3" type="ORF">EVJ46_01855</name>
</gene>
<comment type="caution">
    <text evidence="3">The sequence shown here is derived from an EMBL/GenBank/DDBJ whole genome shotgun (WGS) entry which is preliminary data.</text>
</comment>
<proteinExistence type="inferred from homology"/>
<feature type="domain" description="LptD C-terminal" evidence="2">
    <location>
        <begin position="301"/>
        <end position="634"/>
    </location>
</feature>
<dbReference type="HAMAP" id="MF_01411">
    <property type="entry name" value="LPS_assembly_LptD"/>
    <property type="match status" value="1"/>
</dbReference>
<evidence type="ECO:0000313" key="4">
    <source>
        <dbReference type="Proteomes" id="UP000316562"/>
    </source>
</evidence>
<sequence>MQNFLNNKIIKLTGIIIVACFTIFNANNVHALNIAAGGSKKEKTTEKTTRINIVADKIIYYKKYSKYIITGNVLITRRHFRLYADKVVYFYKTGFAIATGHVVAYSKGSVTKAKELKVYLKNRYGDIYDSHIHYIKKNIFIYGQKITHKAKGFYQVQNGYITSCRRKPPSWKLYSSFSDIYVGNYAFSYNSLFYIHNVPVLYFPFMVMPIKTKKSSGLLIPTAGYSSLTGYQAGDGYYFDLGQSQDLTYNLNYYSFLGVGNSLKYRYSLNQFSHGSIYGFYMHEDNNAKSAALSSNLTRYLLFSHNIDFIDGMSFKTNLNIPSDPAFYTDFSTNVYQMTKNRLSSNFSATKDFGGFSARMNFLRLDNLFFANYATVDEYPRLSLNGEEELKKFYFAPLYLKFNSSLNVLRSADYYSANRLDIFPDLYMPLKLLSGINITPSAGFRYTGYDDIKNAETNENYSNQSREIYYAGVAGSATLFKNYENNKKGSGSISFVKPYINYNLVRPVNQSGLPLFDQTDYIPPESAVKYGFNWDIENYSKNAISNLFRFDIYQYHSFSGNFINPVNYFNYNNSNSDIIGRLRYHPFGSIYFLGSWSYDDYDYIFDNYNLGTQLTDYRNDSLGLGYTEVNDIQGYLGALNMFNPSNASIFPQSLSLITPTSTLSYASLSTNLNIIDGFSLNLAENYDVTIHKDISNSVGIMYNLGCLGFVASYTNMPYFHQWAFSFGLVLRGIGTYGFGNMVSPGSNSSGMSVMSPNYAFNP</sequence>
<feature type="chain" id="PRO_5039904351" evidence="1">
    <location>
        <begin position="32"/>
        <end position="762"/>
    </location>
</feature>
<accession>A0A519BIC2</accession>
<organism evidence="3 4">
    <name type="scientific">Acididesulfobacter guangdongensis</name>
    <dbReference type="NCBI Taxonomy" id="2597225"/>
    <lineage>
        <taxon>Bacteria</taxon>
        <taxon>Deltaproteobacteria</taxon>
        <taxon>Candidatus Acidulodesulfobacterales</taxon>
        <taxon>Candidatus Acididesulfobacter</taxon>
    </lineage>
</organism>
<reference evidence="3 4" key="1">
    <citation type="journal article" date="2019" name="ISME J.">
        <title>Insights into ecological role of a new deltaproteobacterial order Candidatus Acidulodesulfobacterales by metagenomics and metatranscriptomics.</title>
        <authorList>
            <person name="Tan S."/>
            <person name="Liu J."/>
            <person name="Fang Y."/>
            <person name="Hedlund B.P."/>
            <person name="Lian Z.H."/>
            <person name="Huang L.Y."/>
            <person name="Li J.T."/>
            <person name="Huang L.N."/>
            <person name="Li W.J."/>
            <person name="Jiang H.C."/>
            <person name="Dong H.L."/>
            <person name="Shu W.S."/>
        </authorList>
    </citation>
    <scope>NUCLEOTIDE SEQUENCE [LARGE SCALE GENOMIC DNA]</scope>
    <source>
        <strain evidence="3">AP2</strain>
    </source>
</reference>
<name>A0A519BIC2_ACIG2</name>
<keyword evidence="1" id="KW-0732">Signal</keyword>
<dbReference type="PANTHER" id="PTHR30189">
    <property type="entry name" value="LPS-ASSEMBLY PROTEIN"/>
    <property type="match status" value="1"/>
</dbReference>
<feature type="signal peptide" evidence="1">
    <location>
        <begin position="1"/>
        <end position="31"/>
    </location>
</feature>
<evidence type="ECO:0000259" key="2">
    <source>
        <dbReference type="Pfam" id="PF04453"/>
    </source>
</evidence>
<evidence type="ECO:0000256" key="1">
    <source>
        <dbReference type="SAM" id="SignalP"/>
    </source>
</evidence>
<dbReference type="GO" id="GO:1990351">
    <property type="term" value="C:transporter complex"/>
    <property type="evidence" value="ECO:0007669"/>
    <property type="project" value="TreeGrafter"/>
</dbReference>
<dbReference type="Pfam" id="PF04453">
    <property type="entry name" value="LptD"/>
    <property type="match status" value="1"/>
</dbReference>
<evidence type="ECO:0000313" key="3">
    <source>
        <dbReference type="EMBL" id="RZD17006.1"/>
    </source>
</evidence>
<dbReference type="InterPro" id="IPR020889">
    <property type="entry name" value="LipoPS_assembly_LptD"/>
</dbReference>
<dbReference type="AlphaFoldDB" id="A0A519BIC2"/>
<dbReference type="InterPro" id="IPR007543">
    <property type="entry name" value="LptD_C"/>
</dbReference>
<protein>
    <submittedName>
        <fullName evidence="3">LPS-assembly protein LptD</fullName>
    </submittedName>
</protein>